<dbReference type="EMBL" id="CAJNOL010001578">
    <property type="protein sequence ID" value="CAF1385058.1"/>
    <property type="molecule type" value="Genomic_DNA"/>
</dbReference>
<accession>A0A814SHY0</accession>
<evidence type="ECO:0000313" key="3">
    <source>
        <dbReference type="EMBL" id="CAF1384757.1"/>
    </source>
</evidence>
<dbReference type="EMBL" id="CAJNOH010000923">
    <property type="protein sequence ID" value="CAF1148635.1"/>
    <property type="molecule type" value="Genomic_DNA"/>
</dbReference>
<keyword evidence="6" id="KW-1185">Reference proteome</keyword>
<dbReference type="EMBL" id="CAJNOL010001576">
    <property type="protein sequence ID" value="CAF1384757.1"/>
    <property type="molecule type" value="Genomic_DNA"/>
</dbReference>
<evidence type="ECO:0000313" key="4">
    <source>
        <dbReference type="EMBL" id="CAF1385058.1"/>
    </source>
</evidence>
<dbReference type="EMBL" id="CAJNOH010000921">
    <property type="protein sequence ID" value="CAF1148326.1"/>
    <property type="molecule type" value="Genomic_DNA"/>
</dbReference>
<dbReference type="Proteomes" id="UP000663854">
    <property type="component" value="Unassembled WGS sequence"/>
</dbReference>
<evidence type="ECO:0000313" key="2">
    <source>
        <dbReference type="EMBL" id="CAF1148635.1"/>
    </source>
</evidence>
<sequence>MNEQQLDDYVNDFNQIRGAIKFIFEFDQNNKLNYLDTALTKLNINNETKQQDLKLDEKSSKQISLKNMTTRILETIRNTQDQKQDFITLKEILLKSNYPLTKIKN</sequence>
<evidence type="ECO:0000313" key="5">
    <source>
        <dbReference type="Proteomes" id="UP000663854"/>
    </source>
</evidence>
<comment type="caution">
    <text evidence="1">The sequence shown here is derived from an EMBL/GenBank/DDBJ whole genome shotgun (WGS) entry which is preliminary data.</text>
</comment>
<name>A0A814SHY0_9BILA</name>
<reference evidence="1" key="1">
    <citation type="submission" date="2021-02" db="EMBL/GenBank/DDBJ databases">
        <authorList>
            <person name="Nowell W R."/>
        </authorList>
    </citation>
    <scope>NUCLEOTIDE SEQUENCE</scope>
</reference>
<proteinExistence type="predicted"/>
<dbReference type="Proteomes" id="UP000663870">
    <property type="component" value="Unassembled WGS sequence"/>
</dbReference>
<gene>
    <name evidence="3" type="ORF">JXQ802_LOCUS33877</name>
    <name evidence="4" type="ORF">JXQ802_LOCUS33893</name>
    <name evidence="1" type="ORF">PYM288_LOCUS22086</name>
    <name evidence="2" type="ORF">PYM288_LOCUS22102</name>
</gene>
<organism evidence="1 5">
    <name type="scientific">Rotaria sordida</name>
    <dbReference type="NCBI Taxonomy" id="392033"/>
    <lineage>
        <taxon>Eukaryota</taxon>
        <taxon>Metazoa</taxon>
        <taxon>Spiralia</taxon>
        <taxon>Gnathifera</taxon>
        <taxon>Rotifera</taxon>
        <taxon>Eurotatoria</taxon>
        <taxon>Bdelloidea</taxon>
        <taxon>Philodinida</taxon>
        <taxon>Philodinidae</taxon>
        <taxon>Rotaria</taxon>
    </lineage>
</organism>
<dbReference type="AlphaFoldDB" id="A0A814SHY0"/>
<protein>
    <submittedName>
        <fullName evidence="1">Uncharacterized protein</fullName>
    </submittedName>
</protein>
<evidence type="ECO:0000313" key="1">
    <source>
        <dbReference type="EMBL" id="CAF1148326.1"/>
    </source>
</evidence>
<evidence type="ECO:0000313" key="6">
    <source>
        <dbReference type="Proteomes" id="UP000663870"/>
    </source>
</evidence>